<protein>
    <submittedName>
        <fullName evidence="2">Uncharacterized protein LOC106811542 isoform X1</fullName>
    </submittedName>
</protein>
<dbReference type="GeneID" id="106811542"/>
<sequence>MAEREERKERDAEARTMDTHGVSTIMKIDSRTTNAYGVTPTNPKLRTFTTQDSIASISSECSSISLDPSRTISAIEPILDSIKGAQGLCKVLMVGCGTTLDSIIDEANKRFRGSHLITAAATDYDCILAADEYECFVIHWDPEEFEEELIEITENICYGKLDVIVCCEPNIRVLKRCLYCLTEGGTLITTSDANLKESVRTLANKNKQIIMPEL</sequence>
<accession>A0ABM1EES3</accession>
<reference evidence="2" key="1">
    <citation type="submission" date="2025-08" db="UniProtKB">
        <authorList>
            <consortium name="RefSeq"/>
        </authorList>
    </citation>
    <scope>IDENTIFICATION</scope>
</reference>
<gene>
    <name evidence="2" type="primary">LOC106811542</name>
</gene>
<dbReference type="RefSeq" id="XP_014670694.1">
    <property type="nucleotide sequence ID" value="XM_014815208.1"/>
</dbReference>
<evidence type="ECO:0000313" key="1">
    <source>
        <dbReference type="Proteomes" id="UP000695022"/>
    </source>
</evidence>
<proteinExistence type="predicted"/>
<dbReference type="Proteomes" id="UP000695022">
    <property type="component" value="Unplaced"/>
</dbReference>
<keyword evidence="1" id="KW-1185">Reference proteome</keyword>
<evidence type="ECO:0000313" key="2">
    <source>
        <dbReference type="RefSeq" id="XP_014670694.1"/>
    </source>
</evidence>
<name>A0ABM1EES3_PRICU</name>
<organism evidence="1 2">
    <name type="scientific">Priapulus caudatus</name>
    <name type="common">Priapulid worm</name>
    <dbReference type="NCBI Taxonomy" id="37621"/>
    <lineage>
        <taxon>Eukaryota</taxon>
        <taxon>Metazoa</taxon>
        <taxon>Ecdysozoa</taxon>
        <taxon>Scalidophora</taxon>
        <taxon>Priapulida</taxon>
        <taxon>Priapulimorpha</taxon>
        <taxon>Priapulimorphida</taxon>
        <taxon>Priapulidae</taxon>
        <taxon>Priapulus</taxon>
    </lineage>
</organism>